<dbReference type="Pfam" id="PF19277">
    <property type="entry name" value="GPAT_C"/>
    <property type="match status" value="1"/>
</dbReference>
<dbReference type="EMBL" id="GEDC01002941">
    <property type="protein sequence ID" value="JAS34357.1"/>
    <property type="molecule type" value="Transcribed_RNA"/>
</dbReference>
<reference evidence="7" key="1">
    <citation type="submission" date="2015-12" db="EMBL/GenBank/DDBJ databases">
        <title>De novo transcriptome assembly of four potential Pierce s Disease insect vectors from Arizona vineyards.</title>
        <authorList>
            <person name="Tassone E.E."/>
        </authorList>
    </citation>
    <scope>NUCLEOTIDE SEQUENCE</scope>
</reference>
<proteinExistence type="inferred from homology"/>
<dbReference type="GO" id="GO:0008654">
    <property type="term" value="P:phospholipid biosynthetic process"/>
    <property type="evidence" value="ECO:0007669"/>
    <property type="project" value="TreeGrafter"/>
</dbReference>
<keyword evidence="5" id="KW-0012">Acyltransferase</keyword>
<comment type="similarity">
    <text evidence="2">Belongs to the GPAT/DAPAT family.</text>
</comment>
<dbReference type="EMBL" id="GEDC01013143">
    <property type="protein sequence ID" value="JAS24155.1"/>
    <property type="molecule type" value="Transcribed_RNA"/>
</dbReference>
<dbReference type="PANTHER" id="PTHR12563:SF23">
    <property type="entry name" value="BCDNA.GH07066"/>
    <property type="match status" value="1"/>
</dbReference>
<evidence type="ECO:0000256" key="1">
    <source>
        <dbReference type="ARBA" id="ARBA00004370"/>
    </source>
</evidence>
<dbReference type="AlphaFoldDB" id="A0A1B6DEY3"/>
<feature type="domain" description="Phospholipid/glycerol acyltransferase" evidence="6">
    <location>
        <begin position="237"/>
        <end position="368"/>
    </location>
</feature>
<evidence type="ECO:0000256" key="2">
    <source>
        <dbReference type="ARBA" id="ARBA00007937"/>
    </source>
</evidence>
<evidence type="ECO:0000313" key="8">
    <source>
        <dbReference type="EMBL" id="JAS34357.1"/>
    </source>
</evidence>
<dbReference type="GO" id="GO:0019432">
    <property type="term" value="P:triglyceride biosynthetic process"/>
    <property type="evidence" value="ECO:0007669"/>
    <property type="project" value="TreeGrafter"/>
</dbReference>
<dbReference type="PANTHER" id="PTHR12563">
    <property type="entry name" value="GLYCEROL-3-PHOSPHATE ACYLTRANSFERASE"/>
    <property type="match status" value="1"/>
</dbReference>
<sequence>MADVIPMAIEGMYDKIQTRSKVPKPSQSLRKQIETERILKKEEREEIRRQFHYNLDQKLFSLKTQKLDMVISPPKKSSGFCCEKCTPSSRSALSDEINANSTMNLLNLEKLESHPKGLLSKLFPHIVHAATFKYFSFPYIYNSVLSDNKIQQTIEDSAKELFESESTDNSIYYTMLKKQRERAAKILTTLRSTFSFFILRLASYTMTKVFKRFFSSVIVNPNHIKMLRKADASNLPLIFLPLHRSHIDYIMLTYILCNNDIKSPLVAAGENLRIPVFGWLLRGLGAFFIKRRVIPKKGEDILYKSVLQTYMVHCLGAGYNFEFYIEGGRTRSGKPCMPKSGLLSIIIDAYMEGTIDDALIIPVSINYERLVEGNFVREQMGDPKPIETFGSAISAIWKALISHYGMMRVDFSQPFSLSEMVGTLQKKSSSE</sequence>
<dbReference type="InterPro" id="IPR022284">
    <property type="entry name" value="GPAT/DHAPAT"/>
</dbReference>
<dbReference type="GO" id="GO:0031966">
    <property type="term" value="C:mitochondrial membrane"/>
    <property type="evidence" value="ECO:0007669"/>
    <property type="project" value="TreeGrafter"/>
</dbReference>
<keyword evidence="3" id="KW-0808">Transferase</keyword>
<dbReference type="SMART" id="SM00563">
    <property type="entry name" value="PlsC"/>
    <property type="match status" value="1"/>
</dbReference>
<dbReference type="InterPro" id="IPR041728">
    <property type="entry name" value="GPAT/DHAPAT_LPLAT"/>
</dbReference>
<evidence type="ECO:0000259" key="6">
    <source>
        <dbReference type="SMART" id="SM00563"/>
    </source>
</evidence>
<accession>A0A1B6DEY3</accession>
<dbReference type="InterPro" id="IPR002123">
    <property type="entry name" value="Plipid/glycerol_acylTrfase"/>
</dbReference>
<evidence type="ECO:0000256" key="5">
    <source>
        <dbReference type="ARBA" id="ARBA00023315"/>
    </source>
</evidence>
<dbReference type="InterPro" id="IPR045520">
    <property type="entry name" value="GPAT/DHAPAT_C"/>
</dbReference>
<evidence type="ECO:0000256" key="3">
    <source>
        <dbReference type="ARBA" id="ARBA00022679"/>
    </source>
</evidence>
<evidence type="ECO:0000313" key="7">
    <source>
        <dbReference type="EMBL" id="JAS24155.1"/>
    </source>
</evidence>
<dbReference type="GO" id="GO:0004366">
    <property type="term" value="F:glycerol-3-phosphate O-acyltransferase activity"/>
    <property type="evidence" value="ECO:0007669"/>
    <property type="project" value="TreeGrafter"/>
</dbReference>
<dbReference type="CDD" id="cd07993">
    <property type="entry name" value="LPLAT_DHAPAT-like"/>
    <property type="match status" value="1"/>
</dbReference>
<name>A0A1B6DEY3_9HEMI</name>
<dbReference type="GO" id="GO:0006631">
    <property type="term" value="P:fatty acid metabolic process"/>
    <property type="evidence" value="ECO:0007669"/>
    <property type="project" value="TreeGrafter"/>
</dbReference>
<dbReference type="SUPFAM" id="SSF69593">
    <property type="entry name" value="Glycerol-3-phosphate (1)-acyltransferase"/>
    <property type="match status" value="1"/>
</dbReference>
<dbReference type="GO" id="GO:0006072">
    <property type="term" value="P:glycerol-3-phosphate metabolic process"/>
    <property type="evidence" value="ECO:0007669"/>
    <property type="project" value="TreeGrafter"/>
</dbReference>
<evidence type="ECO:0000256" key="4">
    <source>
        <dbReference type="ARBA" id="ARBA00023136"/>
    </source>
</evidence>
<organism evidence="7">
    <name type="scientific">Clastoptera arizonana</name>
    <name type="common">Arizona spittle bug</name>
    <dbReference type="NCBI Taxonomy" id="38151"/>
    <lineage>
        <taxon>Eukaryota</taxon>
        <taxon>Metazoa</taxon>
        <taxon>Ecdysozoa</taxon>
        <taxon>Arthropoda</taxon>
        <taxon>Hexapoda</taxon>
        <taxon>Insecta</taxon>
        <taxon>Pterygota</taxon>
        <taxon>Neoptera</taxon>
        <taxon>Paraneoptera</taxon>
        <taxon>Hemiptera</taxon>
        <taxon>Auchenorrhyncha</taxon>
        <taxon>Cercopoidea</taxon>
        <taxon>Clastopteridae</taxon>
        <taxon>Clastoptera</taxon>
    </lineage>
</organism>
<gene>
    <name evidence="8" type="ORF">g.33910</name>
    <name evidence="7" type="ORF">g.33911</name>
</gene>
<comment type="subcellular location">
    <subcellularLocation>
        <location evidence="1">Membrane</location>
    </subcellularLocation>
</comment>
<dbReference type="Pfam" id="PF01553">
    <property type="entry name" value="Acyltransferase"/>
    <property type="match status" value="1"/>
</dbReference>
<keyword evidence="4" id="KW-0472">Membrane</keyword>
<protein>
    <recommendedName>
        <fullName evidence="6">Phospholipid/glycerol acyltransferase domain-containing protein</fullName>
    </recommendedName>
</protein>